<keyword evidence="2" id="KW-0808">Transferase</keyword>
<dbReference type="InterPro" id="IPR050229">
    <property type="entry name" value="GlpE_sulfurtransferase"/>
</dbReference>
<dbReference type="PROSITE" id="PS50206">
    <property type="entry name" value="RHODANESE_3"/>
    <property type="match status" value="1"/>
</dbReference>
<evidence type="ECO:0000313" key="2">
    <source>
        <dbReference type="EMBL" id="STD13827.1"/>
    </source>
</evidence>
<evidence type="ECO:0000313" key="3">
    <source>
        <dbReference type="Proteomes" id="UP000254118"/>
    </source>
</evidence>
<dbReference type="CDD" id="cd00158">
    <property type="entry name" value="RHOD"/>
    <property type="match status" value="1"/>
</dbReference>
<dbReference type="InterPro" id="IPR036873">
    <property type="entry name" value="Rhodanese-like_dom_sf"/>
</dbReference>
<comment type="caution">
    <text evidence="2">The sequence shown here is derived from an EMBL/GenBank/DDBJ whole genome shotgun (WGS) entry which is preliminary data.</text>
</comment>
<protein>
    <submittedName>
        <fullName evidence="2">Probable adenylyltransferase/sulfurtransferase MoeZ</fullName>
    </submittedName>
</protein>
<organism evidence="2 3">
    <name type="scientific">Dermatophilus congolensis</name>
    <dbReference type="NCBI Taxonomy" id="1863"/>
    <lineage>
        <taxon>Bacteria</taxon>
        <taxon>Bacillati</taxon>
        <taxon>Actinomycetota</taxon>
        <taxon>Actinomycetes</taxon>
        <taxon>Micrococcales</taxon>
        <taxon>Dermatophilaceae</taxon>
        <taxon>Dermatophilus</taxon>
    </lineage>
</organism>
<sequence>MAMTLSDVPEVKPGDIPVGALVIDVREIDEWVAGHVVGARHVPLSELPDRLSELPQQEQLFIVCRSGGRSARAVAFLSGCGFDAVNIAGGTWAWHEAGLPMESENGQQPSVM</sequence>
<reference evidence="2 3" key="1">
    <citation type="submission" date="2018-06" db="EMBL/GenBank/DDBJ databases">
        <authorList>
            <consortium name="Pathogen Informatics"/>
            <person name="Doyle S."/>
        </authorList>
    </citation>
    <scope>NUCLEOTIDE SEQUENCE [LARGE SCALE GENOMIC DNA]</scope>
    <source>
        <strain evidence="2 3">NCTC7915</strain>
    </source>
</reference>
<evidence type="ECO:0000259" key="1">
    <source>
        <dbReference type="PROSITE" id="PS50206"/>
    </source>
</evidence>
<keyword evidence="2" id="KW-0548">Nucleotidyltransferase</keyword>
<dbReference type="AlphaFoldDB" id="A0AA46BPY6"/>
<feature type="domain" description="Rhodanese" evidence="1">
    <location>
        <begin position="16"/>
        <end position="103"/>
    </location>
</feature>
<dbReference type="EMBL" id="UFYA01000001">
    <property type="protein sequence ID" value="STD13827.1"/>
    <property type="molecule type" value="Genomic_DNA"/>
</dbReference>
<dbReference type="GO" id="GO:0016779">
    <property type="term" value="F:nucleotidyltransferase activity"/>
    <property type="evidence" value="ECO:0007669"/>
    <property type="project" value="UniProtKB-KW"/>
</dbReference>
<dbReference type="Proteomes" id="UP000254118">
    <property type="component" value="Unassembled WGS sequence"/>
</dbReference>
<dbReference type="PANTHER" id="PTHR43031">
    <property type="entry name" value="FAD-DEPENDENT OXIDOREDUCTASE"/>
    <property type="match status" value="1"/>
</dbReference>
<dbReference type="SUPFAM" id="SSF52821">
    <property type="entry name" value="Rhodanese/Cell cycle control phosphatase"/>
    <property type="match status" value="1"/>
</dbReference>
<dbReference type="InterPro" id="IPR001763">
    <property type="entry name" value="Rhodanese-like_dom"/>
</dbReference>
<dbReference type="PANTHER" id="PTHR43031:SF1">
    <property type="entry name" value="PYRIDINE NUCLEOTIDE-DISULPHIDE OXIDOREDUCTASE"/>
    <property type="match status" value="1"/>
</dbReference>
<dbReference type="Gene3D" id="3.40.250.10">
    <property type="entry name" value="Rhodanese-like domain"/>
    <property type="match status" value="1"/>
</dbReference>
<name>A0AA46BPY6_9MICO</name>
<gene>
    <name evidence="2" type="primary">moeZ_1</name>
    <name evidence="2" type="ORF">NCTC7915_01998</name>
</gene>
<dbReference type="Pfam" id="PF00581">
    <property type="entry name" value="Rhodanese"/>
    <property type="match status" value="1"/>
</dbReference>
<proteinExistence type="predicted"/>
<dbReference type="SMART" id="SM00450">
    <property type="entry name" value="RHOD"/>
    <property type="match status" value="1"/>
</dbReference>
<accession>A0AA46BPY6</accession>